<accession>A0A7W3IR31</accession>
<keyword evidence="3" id="KW-1185">Reference proteome</keyword>
<dbReference type="AlphaFoldDB" id="A0A7W3IR31"/>
<dbReference type="RefSeq" id="WP_182559236.1">
    <property type="nucleotide sequence ID" value="NZ_JACGWT010000002.1"/>
</dbReference>
<reference evidence="2 3" key="1">
    <citation type="submission" date="2020-07" db="EMBL/GenBank/DDBJ databases">
        <title>Sequencing the genomes of 1000 actinobacteria strains.</title>
        <authorList>
            <person name="Klenk H.-P."/>
        </authorList>
    </citation>
    <scope>NUCLEOTIDE SEQUENCE [LARGE SCALE GENOMIC DNA]</scope>
    <source>
        <strain evidence="2 3">DSM 100723</strain>
    </source>
</reference>
<sequence>MSKYRINAAGVSKTLTATSNTAEGFQTDLAPLDGYVQSAASACGNSGAIVPALQALFTYEGKDLEAMAQQIKSCLSGAALATTAYVHGDEQMVQNAQRNASQAQMSTIPPQWLPH</sequence>
<comment type="caution">
    <text evidence="2">The sequence shown here is derived from an EMBL/GenBank/DDBJ whole genome shotgun (WGS) entry which is preliminary data.</text>
</comment>
<dbReference type="EMBL" id="JACGWT010000002">
    <property type="protein sequence ID" value="MBA8793645.1"/>
    <property type="molecule type" value="Genomic_DNA"/>
</dbReference>
<name>A0A7W3IR31_9ACTN</name>
<organism evidence="2 3">
    <name type="scientific">Microlunatus kandeliicorticis</name>
    <dbReference type="NCBI Taxonomy" id="1759536"/>
    <lineage>
        <taxon>Bacteria</taxon>
        <taxon>Bacillati</taxon>
        <taxon>Actinomycetota</taxon>
        <taxon>Actinomycetes</taxon>
        <taxon>Propionibacteriales</taxon>
        <taxon>Propionibacteriaceae</taxon>
        <taxon>Microlunatus</taxon>
    </lineage>
</organism>
<feature type="region of interest" description="Disordered" evidence="1">
    <location>
        <begin position="95"/>
        <end position="115"/>
    </location>
</feature>
<protein>
    <submittedName>
        <fullName evidence="2">Uncharacterized protein</fullName>
    </submittedName>
</protein>
<evidence type="ECO:0000313" key="2">
    <source>
        <dbReference type="EMBL" id="MBA8793645.1"/>
    </source>
</evidence>
<dbReference type="Pfam" id="PF20117">
    <property type="entry name" value="DUF6507"/>
    <property type="match status" value="1"/>
</dbReference>
<dbReference type="Proteomes" id="UP000523079">
    <property type="component" value="Unassembled WGS sequence"/>
</dbReference>
<evidence type="ECO:0000313" key="3">
    <source>
        <dbReference type="Proteomes" id="UP000523079"/>
    </source>
</evidence>
<gene>
    <name evidence="2" type="ORF">FHX74_001250</name>
</gene>
<proteinExistence type="predicted"/>
<dbReference type="InterPro" id="IPR045436">
    <property type="entry name" value="DUF6507"/>
</dbReference>
<feature type="compositionally biased region" description="Polar residues" evidence="1">
    <location>
        <begin position="95"/>
        <end position="109"/>
    </location>
</feature>
<evidence type="ECO:0000256" key="1">
    <source>
        <dbReference type="SAM" id="MobiDB-lite"/>
    </source>
</evidence>